<dbReference type="InterPro" id="IPR000700">
    <property type="entry name" value="PAS-assoc_C"/>
</dbReference>
<dbReference type="InterPro" id="IPR035965">
    <property type="entry name" value="PAS-like_dom_sf"/>
</dbReference>
<dbReference type="InterPro" id="IPR013655">
    <property type="entry name" value="PAS_fold_3"/>
</dbReference>
<dbReference type="SMART" id="SM00388">
    <property type="entry name" value="HisKA"/>
    <property type="match status" value="1"/>
</dbReference>
<dbReference type="NCBIfam" id="TIGR00229">
    <property type="entry name" value="sensory_box"/>
    <property type="match status" value="4"/>
</dbReference>
<evidence type="ECO:0000259" key="6">
    <source>
        <dbReference type="PROSITE" id="PS50109"/>
    </source>
</evidence>
<dbReference type="Gene3D" id="1.10.287.130">
    <property type="match status" value="1"/>
</dbReference>
<protein>
    <recommendedName>
        <fullName evidence="2">histidine kinase</fullName>
        <ecNumber evidence="2">2.7.13.3</ecNumber>
    </recommendedName>
</protein>
<dbReference type="InterPro" id="IPR005467">
    <property type="entry name" value="His_kinase_dom"/>
</dbReference>
<dbReference type="PROSITE" id="PS50109">
    <property type="entry name" value="HIS_KIN"/>
    <property type="match status" value="1"/>
</dbReference>
<accession>A0ABU5QIG0</accession>
<feature type="domain" description="PAC" evidence="8">
    <location>
        <begin position="239"/>
        <end position="292"/>
    </location>
</feature>
<dbReference type="Gene3D" id="3.30.565.10">
    <property type="entry name" value="Histidine kinase-like ATPase, C-terminal domain"/>
    <property type="match status" value="1"/>
</dbReference>
<dbReference type="SMART" id="SM00086">
    <property type="entry name" value="PAC"/>
    <property type="match status" value="4"/>
</dbReference>
<evidence type="ECO:0000259" key="7">
    <source>
        <dbReference type="PROSITE" id="PS50112"/>
    </source>
</evidence>
<dbReference type="Gene3D" id="3.30.450.40">
    <property type="match status" value="1"/>
</dbReference>
<dbReference type="CDD" id="cd00130">
    <property type="entry name" value="PAS"/>
    <property type="match status" value="3"/>
</dbReference>
<dbReference type="PANTHER" id="PTHR43304">
    <property type="entry name" value="PHYTOCHROME-LIKE PROTEIN CPH1"/>
    <property type="match status" value="1"/>
</dbReference>
<dbReference type="InterPro" id="IPR003661">
    <property type="entry name" value="HisK_dim/P_dom"/>
</dbReference>
<dbReference type="InterPro" id="IPR003018">
    <property type="entry name" value="GAF"/>
</dbReference>
<feature type="domain" description="PAC" evidence="8">
    <location>
        <begin position="629"/>
        <end position="681"/>
    </location>
</feature>
<dbReference type="RefSeq" id="WP_323246093.1">
    <property type="nucleotide sequence ID" value="NZ_JAYFUL010000001.1"/>
</dbReference>
<proteinExistence type="predicted"/>
<dbReference type="PROSITE" id="PS50112">
    <property type="entry name" value="PAS"/>
    <property type="match status" value="2"/>
</dbReference>
<sequence length="1183" mass="135682">MEDSQISSNEILRLSALKELNLLDTPADQDFDDIVTLGIQISGATIALISLMDSDRQWFKSKIGIDLCEVSRDDSFCKHIIETESMILVEDALNDDRFKNNPFVIGEPYVRFYLGIPIKNQKGLILGTLCILDSKILKLSSRQINSLQILSRQAQSLFNKKSELLHSEKILSTYVNHTLESIILLDKDKNIIDSNKIFQKRVRELLHKEYHQGEKIFNYSHPSTHSFINKHFAKAILGEEIKTELLIPFDSGDRWYKVLFFPIRDSFHEIIGVMISLTNITDQKNYEKQLKSLNNELNFHYTNSPLGVINWDRTLTIKSWSEQAEVIFGWKAFEVVGKSLSELNIIHESDVNKVSEYADEMLSGSVNRLTSKNRNLTKTGETIYCNWHNSILKDENGKVISILSLVENVTDVINIARDLELKKSNYEALINSTDDCIWSIDTNYQLMTMNNAFLKSLAFSLGTKYFIGDSVFKAPMPDALKTFWKGLYDRVFQGEHFTTDLLLPDLKPSIDDEIHFEIKANPISKNGLIVGAALLLRDVSEQRIAEQKLWESEANLQAIFNTTDTGYILINNHLDVVSFNKIASDISSQNFFNANKKAKVGTPILDYFPEERKPILKTMMLTVLDGKKIEYEINFPQPNGSTNWYYVRLYPIENKTNQNYGLVMALSDISNQKLSAIELNISKERFDLAVKGSSDGIWDWDITHNITYLSHRFRDMLGYPHDEIYLNIPFLTFLKESSHNDDVDSATSAINKHLEQRDIFHHEFRLKTTTGIYRWFLIRGQATWDEENRPSRMAGSLTDITERKLADKQLQQSEKMFSDLAKNSPGIVFQFCVEPDGSSYFTYLSDKGLEIFGTLINDKDWASKIKVSHKESNAFFNSIAVAIANKKEWNYEGEIETRDGKKKWFQGLASPIIKEDKITYNGISFDITERKIAEEDRKNLRKLELSLAKEKEISNLKSRFISLTSHEFRTPITAIVTSADLLDFHTQQISDSVLQHKIKMHIDKIILQTSRLDGMLKDILIIGKTADGKLPVKPHPININKFLNDINNQYYTNRKDGRKLRMFLSEEYKEISTDPVLLSHIISNLVNNAFKYSANAKEPELHLKYYPSFFSITVKDYGIGIPLEDQEHLFETFFRANNVLNIEGTGLGLTITKEFTKKLGGDINFSSNQSKGSTFTLRLPYTL</sequence>
<dbReference type="InterPro" id="IPR036890">
    <property type="entry name" value="HATPase_C_sf"/>
</dbReference>
<reference evidence="9 10" key="1">
    <citation type="submission" date="2023-12" db="EMBL/GenBank/DDBJ databases">
        <title>Novel species of the genus Arcicella isolated from rivers.</title>
        <authorList>
            <person name="Lu H."/>
        </authorList>
    </citation>
    <scope>NUCLEOTIDE SEQUENCE [LARGE SCALE GENOMIC DNA]</scope>
    <source>
        <strain evidence="9 10">LMG 21963</strain>
    </source>
</reference>
<dbReference type="SUPFAM" id="SSF47384">
    <property type="entry name" value="Homodimeric domain of signal transducing histidine kinase"/>
    <property type="match status" value="1"/>
</dbReference>
<evidence type="ECO:0000256" key="2">
    <source>
        <dbReference type="ARBA" id="ARBA00012438"/>
    </source>
</evidence>
<dbReference type="PRINTS" id="PR00344">
    <property type="entry name" value="BCTRLSENSOR"/>
</dbReference>
<dbReference type="Proteomes" id="UP001304671">
    <property type="component" value="Unassembled WGS sequence"/>
</dbReference>
<evidence type="ECO:0000256" key="3">
    <source>
        <dbReference type="ARBA" id="ARBA00022553"/>
    </source>
</evidence>
<keyword evidence="5" id="KW-0418">Kinase</keyword>
<dbReference type="Gene3D" id="3.30.450.20">
    <property type="entry name" value="PAS domain"/>
    <property type="match status" value="6"/>
</dbReference>
<keyword evidence="10" id="KW-1185">Reference proteome</keyword>
<evidence type="ECO:0000256" key="1">
    <source>
        <dbReference type="ARBA" id="ARBA00000085"/>
    </source>
</evidence>
<dbReference type="CDD" id="cd00075">
    <property type="entry name" value="HATPase"/>
    <property type="match status" value="1"/>
</dbReference>
<organism evidence="9 10">
    <name type="scientific">Arcicella aquatica</name>
    <dbReference type="NCBI Taxonomy" id="217141"/>
    <lineage>
        <taxon>Bacteria</taxon>
        <taxon>Pseudomonadati</taxon>
        <taxon>Bacteroidota</taxon>
        <taxon>Cytophagia</taxon>
        <taxon>Cytophagales</taxon>
        <taxon>Flectobacillaceae</taxon>
        <taxon>Arcicella</taxon>
    </lineage>
</organism>
<dbReference type="SUPFAM" id="SSF55781">
    <property type="entry name" value="GAF domain-like"/>
    <property type="match status" value="1"/>
</dbReference>
<feature type="domain" description="PAS" evidence="7">
    <location>
        <begin position="682"/>
        <end position="757"/>
    </location>
</feature>
<dbReference type="InterPro" id="IPR001610">
    <property type="entry name" value="PAC"/>
</dbReference>
<dbReference type="SMART" id="SM00387">
    <property type="entry name" value="HATPase_c"/>
    <property type="match status" value="1"/>
</dbReference>
<dbReference type="InterPro" id="IPR052162">
    <property type="entry name" value="Sensor_kinase/Photoreceptor"/>
</dbReference>
<comment type="caution">
    <text evidence="9">The sequence shown here is derived from an EMBL/GenBank/DDBJ whole genome shotgun (WGS) entry which is preliminary data.</text>
</comment>
<dbReference type="InterPro" id="IPR036097">
    <property type="entry name" value="HisK_dim/P_sf"/>
</dbReference>
<evidence type="ECO:0000256" key="5">
    <source>
        <dbReference type="ARBA" id="ARBA00022777"/>
    </source>
</evidence>
<dbReference type="Pfam" id="PF13596">
    <property type="entry name" value="PAS_10"/>
    <property type="match status" value="1"/>
</dbReference>
<dbReference type="InterPro" id="IPR004358">
    <property type="entry name" value="Sig_transdc_His_kin-like_C"/>
</dbReference>
<feature type="domain" description="Histidine kinase" evidence="6">
    <location>
        <begin position="963"/>
        <end position="1183"/>
    </location>
</feature>
<evidence type="ECO:0000313" key="10">
    <source>
        <dbReference type="Proteomes" id="UP001304671"/>
    </source>
</evidence>
<feature type="domain" description="PAS" evidence="7">
    <location>
        <begin position="308"/>
        <end position="365"/>
    </location>
</feature>
<dbReference type="Pfam" id="PF08447">
    <property type="entry name" value="PAS_3"/>
    <property type="match status" value="2"/>
</dbReference>
<evidence type="ECO:0000256" key="4">
    <source>
        <dbReference type="ARBA" id="ARBA00022679"/>
    </source>
</evidence>
<dbReference type="EC" id="2.7.13.3" evidence="2"/>
<feature type="domain" description="PAC" evidence="8">
    <location>
        <begin position="889"/>
        <end position="939"/>
    </location>
</feature>
<gene>
    <name evidence="9" type="ORF">VB264_00695</name>
</gene>
<dbReference type="SMART" id="SM00091">
    <property type="entry name" value="PAS"/>
    <property type="match status" value="5"/>
</dbReference>
<dbReference type="Pfam" id="PF01590">
    <property type="entry name" value="GAF"/>
    <property type="match status" value="1"/>
</dbReference>
<dbReference type="InterPro" id="IPR029016">
    <property type="entry name" value="GAF-like_dom_sf"/>
</dbReference>
<comment type="catalytic activity">
    <reaction evidence="1">
        <text>ATP + protein L-histidine = ADP + protein N-phospho-L-histidine.</text>
        <dbReference type="EC" id="2.7.13.3"/>
    </reaction>
</comment>
<dbReference type="SMART" id="SM00065">
    <property type="entry name" value="GAF"/>
    <property type="match status" value="1"/>
</dbReference>
<dbReference type="PROSITE" id="PS50113">
    <property type="entry name" value="PAC"/>
    <property type="match status" value="4"/>
</dbReference>
<dbReference type="PANTHER" id="PTHR43304:SF1">
    <property type="entry name" value="PAC DOMAIN-CONTAINING PROTEIN"/>
    <property type="match status" value="1"/>
</dbReference>
<keyword evidence="4" id="KW-0808">Transferase</keyword>
<dbReference type="CDD" id="cd00082">
    <property type="entry name" value="HisKA"/>
    <property type="match status" value="1"/>
</dbReference>
<name>A0ABU5QIG0_9BACT</name>
<dbReference type="InterPro" id="IPR003594">
    <property type="entry name" value="HATPase_dom"/>
</dbReference>
<evidence type="ECO:0000313" key="9">
    <source>
        <dbReference type="EMBL" id="MEA5256281.1"/>
    </source>
</evidence>
<evidence type="ECO:0000259" key="8">
    <source>
        <dbReference type="PROSITE" id="PS50113"/>
    </source>
</evidence>
<dbReference type="EMBL" id="JAYFUL010000001">
    <property type="protein sequence ID" value="MEA5256281.1"/>
    <property type="molecule type" value="Genomic_DNA"/>
</dbReference>
<keyword evidence="3" id="KW-0597">Phosphoprotein</keyword>
<dbReference type="Pfam" id="PF13426">
    <property type="entry name" value="PAS_9"/>
    <property type="match status" value="2"/>
</dbReference>
<feature type="domain" description="PAC" evidence="8">
    <location>
        <begin position="760"/>
        <end position="812"/>
    </location>
</feature>
<dbReference type="Pfam" id="PF00512">
    <property type="entry name" value="HisKA"/>
    <property type="match status" value="1"/>
</dbReference>
<dbReference type="SUPFAM" id="SSF55785">
    <property type="entry name" value="PYP-like sensor domain (PAS domain)"/>
    <property type="match status" value="6"/>
</dbReference>
<dbReference type="Pfam" id="PF02518">
    <property type="entry name" value="HATPase_c"/>
    <property type="match status" value="1"/>
</dbReference>
<dbReference type="InterPro" id="IPR000014">
    <property type="entry name" value="PAS"/>
</dbReference>
<dbReference type="SUPFAM" id="SSF55874">
    <property type="entry name" value="ATPase domain of HSP90 chaperone/DNA topoisomerase II/histidine kinase"/>
    <property type="match status" value="1"/>
</dbReference>